<evidence type="ECO:0000313" key="8">
    <source>
        <dbReference type="EMBL" id="GAA1950910.1"/>
    </source>
</evidence>
<dbReference type="Proteomes" id="UP001501116">
    <property type="component" value="Unassembled WGS sequence"/>
</dbReference>
<feature type="transmembrane region" description="Helical" evidence="6">
    <location>
        <begin position="20"/>
        <end position="39"/>
    </location>
</feature>
<feature type="transmembrane region" description="Helical" evidence="6">
    <location>
        <begin position="51"/>
        <end position="75"/>
    </location>
</feature>
<dbReference type="InterPro" id="IPR051784">
    <property type="entry name" value="Nod_factor_ABC_transporter"/>
</dbReference>
<evidence type="ECO:0000313" key="9">
    <source>
        <dbReference type="Proteomes" id="UP001501116"/>
    </source>
</evidence>
<dbReference type="PROSITE" id="PS51012">
    <property type="entry name" value="ABC_TM2"/>
    <property type="match status" value="1"/>
</dbReference>
<keyword evidence="9" id="KW-1185">Reference proteome</keyword>
<feature type="transmembrane region" description="Helical" evidence="6">
    <location>
        <begin position="164"/>
        <end position="182"/>
    </location>
</feature>
<organism evidence="8 9">
    <name type="scientific">Amycolatopsis minnesotensis</name>
    <dbReference type="NCBI Taxonomy" id="337894"/>
    <lineage>
        <taxon>Bacteria</taxon>
        <taxon>Bacillati</taxon>
        <taxon>Actinomycetota</taxon>
        <taxon>Actinomycetes</taxon>
        <taxon>Pseudonocardiales</taxon>
        <taxon>Pseudonocardiaceae</taxon>
        <taxon>Amycolatopsis</taxon>
    </lineage>
</organism>
<dbReference type="PANTHER" id="PTHR43229:SF2">
    <property type="entry name" value="NODULATION PROTEIN J"/>
    <property type="match status" value="1"/>
</dbReference>
<keyword evidence="4 6" id="KW-0472">Membrane</keyword>
<feature type="domain" description="ABC transmembrane type-2" evidence="7">
    <location>
        <begin position="18"/>
        <end position="242"/>
    </location>
</feature>
<evidence type="ECO:0000256" key="5">
    <source>
        <dbReference type="ARBA" id="ARBA00023251"/>
    </source>
</evidence>
<evidence type="ECO:0000256" key="2">
    <source>
        <dbReference type="ARBA" id="ARBA00022692"/>
    </source>
</evidence>
<dbReference type="InterPro" id="IPR000412">
    <property type="entry name" value="ABC_2_transport"/>
</dbReference>
<keyword evidence="2 6" id="KW-0812">Transmembrane</keyword>
<evidence type="ECO:0000256" key="1">
    <source>
        <dbReference type="ARBA" id="ARBA00004141"/>
    </source>
</evidence>
<comment type="caution">
    <text evidence="8">The sequence shown here is derived from an EMBL/GenBank/DDBJ whole genome shotgun (WGS) entry which is preliminary data.</text>
</comment>
<evidence type="ECO:0000259" key="7">
    <source>
        <dbReference type="PROSITE" id="PS51012"/>
    </source>
</evidence>
<keyword evidence="6" id="KW-0813">Transport</keyword>
<proteinExistence type="inferred from homology"/>
<reference evidence="8 9" key="1">
    <citation type="journal article" date="2019" name="Int. J. Syst. Evol. Microbiol.">
        <title>The Global Catalogue of Microorganisms (GCM) 10K type strain sequencing project: providing services to taxonomists for standard genome sequencing and annotation.</title>
        <authorList>
            <consortium name="The Broad Institute Genomics Platform"/>
            <consortium name="The Broad Institute Genome Sequencing Center for Infectious Disease"/>
            <person name="Wu L."/>
            <person name="Ma J."/>
        </authorList>
    </citation>
    <scope>NUCLEOTIDE SEQUENCE [LARGE SCALE GENOMIC DNA]</scope>
    <source>
        <strain evidence="8 9">JCM 14545</strain>
    </source>
</reference>
<feature type="transmembrane region" description="Helical" evidence="6">
    <location>
        <begin position="130"/>
        <end position="152"/>
    </location>
</feature>
<keyword evidence="5" id="KW-0046">Antibiotic resistance</keyword>
<sequence>MSLTYLLTEIRRPFRQPRFVIFALAFPVLMFLLQANVFVKADDPSRPAVVGVVMVNMIAFGVFASAMSSGTKLAFERASGWQRQLRLTPLSGPGYLTAKTVSGMAVGLPVLIVVPLIGVLVEGVHLDAAGWLRIVLGLWIGGIPFVLLGLLLAQFGTPDSMQPVNMLVMMGMGFLGGLWIPIDAMPSWLHDVAQVMPTYWLTQIGRGVITQNLTVSLGTAAVVLVGWTVVLGAAVVRRYGKDSARV</sequence>
<dbReference type="EMBL" id="BAAANN010000006">
    <property type="protein sequence ID" value="GAA1950910.1"/>
    <property type="molecule type" value="Genomic_DNA"/>
</dbReference>
<dbReference type="RefSeq" id="WP_344415867.1">
    <property type="nucleotide sequence ID" value="NZ_BAAANN010000006.1"/>
</dbReference>
<dbReference type="InterPro" id="IPR047817">
    <property type="entry name" value="ABC2_TM_bact-type"/>
</dbReference>
<evidence type="ECO:0000256" key="3">
    <source>
        <dbReference type="ARBA" id="ARBA00022989"/>
    </source>
</evidence>
<accession>A0ABN2QFJ0</accession>
<comment type="subcellular location">
    <subcellularLocation>
        <location evidence="6">Cell membrane</location>
        <topology evidence="6">Multi-pass membrane protein</topology>
    </subcellularLocation>
    <subcellularLocation>
        <location evidence="1">Membrane</location>
        <topology evidence="1">Multi-pass membrane protein</topology>
    </subcellularLocation>
</comment>
<evidence type="ECO:0000256" key="4">
    <source>
        <dbReference type="ARBA" id="ARBA00023136"/>
    </source>
</evidence>
<name>A0ABN2QFJ0_9PSEU</name>
<keyword evidence="3 6" id="KW-1133">Transmembrane helix</keyword>
<dbReference type="InterPro" id="IPR013525">
    <property type="entry name" value="ABC2_TM"/>
</dbReference>
<dbReference type="PIRSF" id="PIRSF006648">
    <property type="entry name" value="DrrB"/>
    <property type="match status" value="1"/>
</dbReference>
<feature type="transmembrane region" description="Helical" evidence="6">
    <location>
        <begin position="215"/>
        <end position="236"/>
    </location>
</feature>
<evidence type="ECO:0000256" key="6">
    <source>
        <dbReference type="RuleBase" id="RU361157"/>
    </source>
</evidence>
<comment type="similarity">
    <text evidence="6">Belongs to the ABC-2 integral membrane protein family.</text>
</comment>
<gene>
    <name evidence="8" type="ORF">GCM10009754_19600</name>
</gene>
<protein>
    <recommendedName>
        <fullName evidence="6">Transport permease protein</fullName>
    </recommendedName>
</protein>
<feature type="transmembrane region" description="Helical" evidence="6">
    <location>
        <begin position="96"/>
        <end position="118"/>
    </location>
</feature>
<keyword evidence="6" id="KW-1003">Cell membrane</keyword>
<dbReference type="PANTHER" id="PTHR43229">
    <property type="entry name" value="NODULATION PROTEIN J"/>
    <property type="match status" value="1"/>
</dbReference>
<dbReference type="Pfam" id="PF01061">
    <property type="entry name" value="ABC2_membrane"/>
    <property type="match status" value="1"/>
</dbReference>